<evidence type="ECO:0000256" key="2">
    <source>
        <dbReference type="ARBA" id="ARBA00007992"/>
    </source>
</evidence>
<dbReference type="PRINTS" id="PR00420">
    <property type="entry name" value="RNGMNOXGNASE"/>
</dbReference>
<dbReference type="GO" id="GO:0071949">
    <property type="term" value="F:FAD binding"/>
    <property type="evidence" value="ECO:0007669"/>
    <property type="project" value="InterPro"/>
</dbReference>
<keyword evidence="7" id="KW-0812">Transmembrane</keyword>
<evidence type="ECO:0000259" key="8">
    <source>
        <dbReference type="Pfam" id="PF01494"/>
    </source>
</evidence>
<keyword evidence="7" id="KW-0472">Membrane</keyword>
<dbReference type="Gene3D" id="3.50.50.60">
    <property type="entry name" value="FAD/NAD(P)-binding domain"/>
    <property type="match status" value="1"/>
</dbReference>
<dbReference type="Proteomes" id="UP000008370">
    <property type="component" value="Unassembled WGS sequence"/>
</dbReference>
<evidence type="ECO:0000313" key="9">
    <source>
        <dbReference type="EMBL" id="EKM54065.1"/>
    </source>
</evidence>
<protein>
    <recommendedName>
        <fullName evidence="8">FAD-binding domain-containing protein</fullName>
    </recommendedName>
</protein>
<sequence>MQERPTQARLRIHFLVIGTTAAGLASAIALRRAGHRVTVLDVEDQIANTWGENGCIIPPSMSKLLLRWLPEEHVRELSVCSRAMLMTKFESEEVLGLHSWLEELFRDAGGNILYMHYADVRQLLFDSALSYGATIRPQARITSVMFGADGRPSVRLASGEAIEADVVVGTDGPESVLRRHIAGADVKETALGMSLFSIPVPRTAMEGVPELRPLLERTTSHSWLGSARGAVGHIAGVRPEYALQVYVPAAGTEAYWGKRVTPAQILEAMGGCEPRLKKLVELSAGGRCVPLTEPPELETWVHPGGRLILIGDAAHPFPQQRGSVNGLAASVCDAAALGGLFRHLHHAGQVEPFLHALEAIRREPVRKLLETDLESYAAIAMPPGAAHELRYRMMKEKHAAGVEALVGSEPDDVVAAHWEKEKDMYAYDAEDHAAEWWNDWGLLQERAMRQACVVCERVPICEIVTQSIVVL</sequence>
<comment type="cofactor">
    <cofactor evidence="1">
        <name>FAD</name>
        <dbReference type="ChEBI" id="CHEBI:57692"/>
    </cofactor>
</comment>
<dbReference type="InterPro" id="IPR002938">
    <property type="entry name" value="FAD-bd"/>
</dbReference>
<dbReference type="OrthoDB" id="420606at2759"/>
<evidence type="ECO:0000256" key="1">
    <source>
        <dbReference type="ARBA" id="ARBA00001974"/>
    </source>
</evidence>
<dbReference type="PANTHER" id="PTHR13789:SF315">
    <property type="entry name" value="FAD-DEPENDENT MONOOXYGENASE MDPD"/>
    <property type="match status" value="1"/>
</dbReference>
<feature type="domain" description="FAD-binding" evidence="8">
    <location>
        <begin position="15"/>
        <end position="344"/>
    </location>
</feature>
<reference evidence="9 10" key="1">
    <citation type="journal article" date="2012" name="BMC Genomics">
        <title>Comparative genomics of the white-rot fungi, Phanerochaete carnosa and P. chrysosporium, to elucidate the genetic basis of the distinct wood types they colonize.</title>
        <authorList>
            <person name="Suzuki H."/>
            <person name="MacDonald J."/>
            <person name="Syed K."/>
            <person name="Salamov A."/>
            <person name="Hori C."/>
            <person name="Aerts A."/>
            <person name="Henrissat B."/>
            <person name="Wiebenga A."/>
            <person name="vanKuyk P.A."/>
            <person name="Barry K."/>
            <person name="Lindquist E."/>
            <person name="LaButti K."/>
            <person name="Lapidus A."/>
            <person name="Lucas S."/>
            <person name="Coutinho P."/>
            <person name="Gong Y."/>
            <person name="Samejima M."/>
            <person name="Mahadevan R."/>
            <person name="Abou-Zaid M."/>
            <person name="de Vries R.P."/>
            <person name="Igarashi K."/>
            <person name="Yadav J.S."/>
            <person name="Grigoriev I.V."/>
            <person name="Master E.R."/>
        </authorList>
    </citation>
    <scope>NUCLEOTIDE SEQUENCE [LARGE SCALE GENOMIC DNA]</scope>
    <source>
        <strain evidence="9 10">HHB-10118-sp</strain>
    </source>
</reference>
<gene>
    <name evidence="9" type="ORF">PHACADRAFT_162446</name>
</gene>
<feature type="transmembrane region" description="Helical" evidence="7">
    <location>
        <begin position="12"/>
        <end position="30"/>
    </location>
</feature>
<keyword evidence="10" id="KW-1185">Reference proteome</keyword>
<dbReference type="InterPro" id="IPR036188">
    <property type="entry name" value="FAD/NAD-bd_sf"/>
</dbReference>
<organism evidence="9 10">
    <name type="scientific">Phanerochaete carnosa (strain HHB-10118-sp)</name>
    <name type="common">White-rot fungus</name>
    <name type="synonym">Peniophora carnosa</name>
    <dbReference type="NCBI Taxonomy" id="650164"/>
    <lineage>
        <taxon>Eukaryota</taxon>
        <taxon>Fungi</taxon>
        <taxon>Dikarya</taxon>
        <taxon>Basidiomycota</taxon>
        <taxon>Agaricomycotina</taxon>
        <taxon>Agaricomycetes</taxon>
        <taxon>Polyporales</taxon>
        <taxon>Phanerochaetaceae</taxon>
        <taxon>Phanerochaete</taxon>
    </lineage>
</organism>
<dbReference type="GeneID" id="18909220"/>
<dbReference type="Pfam" id="PF01494">
    <property type="entry name" value="FAD_binding_3"/>
    <property type="match status" value="1"/>
</dbReference>
<keyword evidence="4" id="KW-0274">FAD</keyword>
<dbReference type="PANTHER" id="PTHR13789">
    <property type="entry name" value="MONOOXYGENASE"/>
    <property type="match status" value="1"/>
</dbReference>
<dbReference type="InParanoid" id="K5W4H6"/>
<keyword evidence="6" id="KW-0503">Monooxygenase</keyword>
<evidence type="ECO:0000256" key="3">
    <source>
        <dbReference type="ARBA" id="ARBA00022630"/>
    </source>
</evidence>
<keyword evidence="7" id="KW-1133">Transmembrane helix</keyword>
<dbReference type="AlphaFoldDB" id="K5W4H6"/>
<dbReference type="GO" id="GO:0004497">
    <property type="term" value="F:monooxygenase activity"/>
    <property type="evidence" value="ECO:0007669"/>
    <property type="project" value="UniProtKB-KW"/>
</dbReference>
<dbReference type="STRING" id="650164.K5W4H6"/>
<dbReference type="RefSeq" id="XP_007396767.1">
    <property type="nucleotide sequence ID" value="XM_007396705.1"/>
</dbReference>
<keyword evidence="5" id="KW-0560">Oxidoreductase</keyword>
<evidence type="ECO:0000256" key="4">
    <source>
        <dbReference type="ARBA" id="ARBA00022827"/>
    </source>
</evidence>
<comment type="similarity">
    <text evidence="2">Belongs to the paxM FAD-dependent monooxygenase family.</text>
</comment>
<evidence type="ECO:0000256" key="6">
    <source>
        <dbReference type="ARBA" id="ARBA00023033"/>
    </source>
</evidence>
<dbReference type="KEGG" id="pco:PHACADRAFT_162446"/>
<dbReference type="HOGENOM" id="CLU_009665_19_3_1"/>
<accession>K5W4H6</accession>
<evidence type="ECO:0000256" key="7">
    <source>
        <dbReference type="SAM" id="Phobius"/>
    </source>
</evidence>
<dbReference type="InterPro" id="IPR050493">
    <property type="entry name" value="FAD-dep_Monooxygenase_BioMet"/>
</dbReference>
<dbReference type="EMBL" id="JH930473">
    <property type="protein sequence ID" value="EKM54065.1"/>
    <property type="molecule type" value="Genomic_DNA"/>
</dbReference>
<proteinExistence type="inferred from homology"/>
<name>K5W4H6_PHACS</name>
<evidence type="ECO:0000256" key="5">
    <source>
        <dbReference type="ARBA" id="ARBA00023002"/>
    </source>
</evidence>
<evidence type="ECO:0000313" key="10">
    <source>
        <dbReference type="Proteomes" id="UP000008370"/>
    </source>
</evidence>
<keyword evidence="3" id="KW-0285">Flavoprotein</keyword>
<dbReference type="SUPFAM" id="SSF51905">
    <property type="entry name" value="FAD/NAD(P)-binding domain"/>
    <property type="match status" value="1"/>
</dbReference>